<comment type="caution">
    <text evidence="2">The sequence shown here is derived from an EMBL/GenBank/DDBJ whole genome shotgun (WGS) entry which is preliminary data.</text>
</comment>
<evidence type="ECO:0000313" key="4">
    <source>
        <dbReference type="Proteomes" id="UP001228581"/>
    </source>
</evidence>
<keyword evidence="1" id="KW-1133">Transmembrane helix</keyword>
<keyword evidence="4" id="KW-1185">Reference proteome</keyword>
<dbReference type="RefSeq" id="WP_313976132.1">
    <property type="nucleotide sequence ID" value="NZ_JASJOR010000004.1"/>
</dbReference>
<sequence length="56" mass="6267">MKLFGWNIVWVFAFVLLMSSCSVIGGIFKAGFWTGIILVALVIGIVIYLFTRRSNP</sequence>
<evidence type="ECO:0008006" key="6">
    <source>
        <dbReference type="Google" id="ProtNLM"/>
    </source>
</evidence>
<dbReference type="PROSITE" id="PS51257">
    <property type="entry name" value="PROKAR_LIPOPROTEIN"/>
    <property type="match status" value="1"/>
</dbReference>
<dbReference type="Proteomes" id="UP001228581">
    <property type="component" value="Unassembled WGS sequence"/>
</dbReference>
<feature type="transmembrane region" description="Helical" evidence="1">
    <location>
        <begin position="31"/>
        <end position="50"/>
    </location>
</feature>
<reference evidence="2 4" key="1">
    <citation type="submission" date="2023-05" db="EMBL/GenBank/DDBJ databases">
        <authorList>
            <person name="Zhang X."/>
        </authorList>
    </citation>
    <scope>NUCLEOTIDE SEQUENCE</scope>
    <source>
        <strain evidence="3 4">DM2B3-1</strain>
        <strain evidence="2">YF14B1</strain>
    </source>
</reference>
<evidence type="ECO:0000313" key="3">
    <source>
        <dbReference type="EMBL" id="MDJ1493861.1"/>
    </source>
</evidence>
<evidence type="ECO:0000313" key="2">
    <source>
        <dbReference type="EMBL" id="MDJ1479722.1"/>
    </source>
</evidence>
<evidence type="ECO:0000313" key="5">
    <source>
        <dbReference type="Proteomes" id="UP001241110"/>
    </source>
</evidence>
<proteinExistence type="predicted"/>
<name>A0AAE3QI07_9BACT</name>
<keyword evidence="1" id="KW-0812">Transmembrane</keyword>
<dbReference type="EMBL" id="JASJOT010000007">
    <property type="protein sequence ID" value="MDJ1493861.1"/>
    <property type="molecule type" value="Genomic_DNA"/>
</dbReference>
<accession>A0AAE3QI07</accession>
<keyword evidence="1" id="KW-0472">Membrane</keyword>
<organism evidence="2 5">
    <name type="scientific">Xanthocytophaga flava</name>
    <dbReference type="NCBI Taxonomy" id="3048013"/>
    <lineage>
        <taxon>Bacteria</taxon>
        <taxon>Pseudomonadati</taxon>
        <taxon>Bacteroidota</taxon>
        <taxon>Cytophagia</taxon>
        <taxon>Cytophagales</taxon>
        <taxon>Rhodocytophagaceae</taxon>
        <taxon>Xanthocytophaga</taxon>
    </lineage>
</organism>
<gene>
    <name evidence="2" type="ORF">QNI16_04440</name>
    <name evidence="3" type="ORF">QNI19_13040</name>
</gene>
<dbReference type="Proteomes" id="UP001241110">
    <property type="component" value="Unassembled WGS sequence"/>
</dbReference>
<evidence type="ECO:0000256" key="1">
    <source>
        <dbReference type="SAM" id="Phobius"/>
    </source>
</evidence>
<protein>
    <recommendedName>
        <fullName evidence="6">Phosphatidate cytidylyltransferase</fullName>
    </recommendedName>
</protein>
<dbReference type="AlphaFoldDB" id="A0AAE3QI07"/>
<dbReference type="EMBL" id="JASJOS010000002">
    <property type="protein sequence ID" value="MDJ1479722.1"/>
    <property type="molecule type" value="Genomic_DNA"/>
</dbReference>